<evidence type="ECO:0000313" key="7">
    <source>
        <dbReference type="Proteomes" id="UP001150538"/>
    </source>
</evidence>
<dbReference type="EMBL" id="JANBPU010000008">
    <property type="protein sequence ID" value="KAJ1920971.1"/>
    <property type="molecule type" value="Genomic_DNA"/>
</dbReference>
<feature type="domain" description="SAM-dependent methyltransferase Erg6/SMT-type" evidence="5">
    <location>
        <begin position="86"/>
        <end position="380"/>
    </location>
</feature>
<dbReference type="Pfam" id="PF13847">
    <property type="entry name" value="Methyltransf_31"/>
    <property type="match status" value="1"/>
</dbReference>
<organism evidence="6 7">
    <name type="scientific">Mycoemilia scoparia</name>
    <dbReference type="NCBI Taxonomy" id="417184"/>
    <lineage>
        <taxon>Eukaryota</taxon>
        <taxon>Fungi</taxon>
        <taxon>Fungi incertae sedis</taxon>
        <taxon>Zoopagomycota</taxon>
        <taxon>Kickxellomycotina</taxon>
        <taxon>Kickxellomycetes</taxon>
        <taxon>Kickxellales</taxon>
        <taxon>Kickxellaceae</taxon>
        <taxon>Mycoemilia</taxon>
    </lineage>
</organism>
<dbReference type="InterPro" id="IPR013705">
    <property type="entry name" value="Sterol_MeTrfase_C"/>
</dbReference>
<dbReference type="GO" id="GO:0032259">
    <property type="term" value="P:methylation"/>
    <property type="evidence" value="ECO:0007669"/>
    <property type="project" value="UniProtKB-KW"/>
</dbReference>
<protein>
    <submittedName>
        <fullName evidence="6">Delta(24)-sterol C-methyltransferase</fullName>
        <ecNumber evidence="6">2.1.1.41</ecNumber>
    </submittedName>
</protein>
<evidence type="ECO:0000256" key="1">
    <source>
        <dbReference type="ARBA" id="ARBA00022679"/>
    </source>
</evidence>
<dbReference type="GO" id="GO:0005783">
    <property type="term" value="C:endoplasmic reticulum"/>
    <property type="evidence" value="ECO:0007669"/>
    <property type="project" value="TreeGrafter"/>
</dbReference>
<evidence type="ECO:0000256" key="4">
    <source>
        <dbReference type="SAM" id="MobiDB-lite"/>
    </source>
</evidence>
<dbReference type="GO" id="GO:0006696">
    <property type="term" value="P:ergosterol biosynthetic process"/>
    <property type="evidence" value="ECO:0007669"/>
    <property type="project" value="TreeGrafter"/>
</dbReference>
<dbReference type="SUPFAM" id="SSF53335">
    <property type="entry name" value="S-adenosyl-L-methionine-dependent methyltransferases"/>
    <property type="match status" value="1"/>
</dbReference>
<dbReference type="AlphaFoldDB" id="A0A9W8DQY6"/>
<keyword evidence="3" id="KW-0949">S-adenosyl-L-methionine</keyword>
<gene>
    <name evidence="6" type="primary">ERG6</name>
    <name evidence="6" type="ORF">H4219_001024</name>
</gene>
<evidence type="ECO:0000256" key="2">
    <source>
        <dbReference type="ARBA" id="ARBA00038188"/>
    </source>
</evidence>
<name>A0A9W8DQY6_9FUNG</name>
<dbReference type="Gene3D" id="3.40.50.150">
    <property type="entry name" value="Vaccinia Virus protein VP39"/>
    <property type="match status" value="1"/>
</dbReference>
<dbReference type="InterPro" id="IPR029063">
    <property type="entry name" value="SAM-dependent_MTases_sf"/>
</dbReference>
<keyword evidence="3 6" id="KW-0489">Methyltransferase</keyword>
<dbReference type="PANTHER" id="PTHR44068:SF1">
    <property type="entry name" value="HYPOTHETICAL LOC100005854"/>
    <property type="match status" value="1"/>
</dbReference>
<keyword evidence="7" id="KW-1185">Reference proteome</keyword>
<dbReference type="OrthoDB" id="540004at2759"/>
<dbReference type="PROSITE" id="PS51685">
    <property type="entry name" value="SAM_MT_ERG6_SMT"/>
    <property type="match status" value="1"/>
</dbReference>
<evidence type="ECO:0000313" key="6">
    <source>
        <dbReference type="EMBL" id="KAJ1920971.1"/>
    </source>
</evidence>
<evidence type="ECO:0000256" key="3">
    <source>
        <dbReference type="PROSITE-ProRule" id="PRU01022"/>
    </source>
</evidence>
<comment type="similarity">
    <text evidence="2 3">Belongs to the class I-like SAM-binding methyltransferase superfamily. Erg6/SMT family.</text>
</comment>
<sequence>MSGSNKDDATTQGLLNPTPEVSKSLHTKVVEDQSVSSFVSRLSGKDKKLQTESVNTYEKFWKDSDGNIHNTDESRQGLYTTLVNTYYNLATDFYEYGWGESFHFARKSIGENFRESIRRHEHLLYSMAQIRPGMKVLDVGCGVGGPARECVRLTGAHVVGLNNNDYQIQRAKIYAKKYGQSENSEFIKGNFMDMPFEPNTFDAVYAIEATCHAPVLEGVYQQMYNVLKPGGRFAIYEWCLTDKFDSNNPQHCKMARDIEEGDGIPKLFSTDVCVEAVKKVGFNIEFAEDMTTYTQVGNEIPWYKDLDCGYVNFSSIQGFARSEVGRKFTTNGVALLEKVGIAPKGTVKVQEVLMTAADGLVKGAKIGIFTPMFLVVAQKPLN</sequence>
<proteinExistence type="inferred from homology"/>
<feature type="region of interest" description="Disordered" evidence="4">
    <location>
        <begin position="1"/>
        <end position="25"/>
    </location>
</feature>
<feature type="compositionally biased region" description="Polar residues" evidence="4">
    <location>
        <begin position="10"/>
        <end position="21"/>
    </location>
</feature>
<dbReference type="EC" id="2.1.1.41" evidence="6"/>
<dbReference type="Pfam" id="PF08498">
    <property type="entry name" value="Sterol_MT_C"/>
    <property type="match status" value="1"/>
</dbReference>
<dbReference type="GO" id="GO:0003838">
    <property type="term" value="F:sterol 24-C-methyltransferase activity"/>
    <property type="evidence" value="ECO:0007669"/>
    <property type="project" value="UniProtKB-EC"/>
</dbReference>
<dbReference type="PANTHER" id="PTHR44068">
    <property type="entry name" value="ZGC:194242"/>
    <property type="match status" value="1"/>
</dbReference>
<keyword evidence="1 3" id="KW-0808">Transferase</keyword>
<evidence type="ECO:0000259" key="5">
    <source>
        <dbReference type="PROSITE" id="PS51685"/>
    </source>
</evidence>
<dbReference type="InterPro" id="IPR025714">
    <property type="entry name" value="Methyltranfer_dom"/>
</dbReference>
<reference evidence="6" key="1">
    <citation type="submission" date="2022-07" db="EMBL/GenBank/DDBJ databases">
        <title>Phylogenomic reconstructions and comparative analyses of Kickxellomycotina fungi.</title>
        <authorList>
            <person name="Reynolds N.K."/>
            <person name="Stajich J.E."/>
            <person name="Barry K."/>
            <person name="Grigoriev I.V."/>
            <person name="Crous P."/>
            <person name="Smith M.E."/>
        </authorList>
    </citation>
    <scope>NUCLEOTIDE SEQUENCE</scope>
    <source>
        <strain evidence="6">NBRC 100468</strain>
    </source>
</reference>
<dbReference type="InterPro" id="IPR030384">
    <property type="entry name" value="MeTrfase_SMT"/>
</dbReference>
<dbReference type="Proteomes" id="UP001150538">
    <property type="component" value="Unassembled WGS sequence"/>
</dbReference>
<dbReference type="CDD" id="cd02440">
    <property type="entry name" value="AdoMet_MTases"/>
    <property type="match status" value="1"/>
</dbReference>
<accession>A0A9W8DQY6</accession>
<comment type="caution">
    <text evidence="6">The sequence shown here is derived from an EMBL/GenBank/DDBJ whole genome shotgun (WGS) entry which is preliminary data.</text>
</comment>
<dbReference type="InterPro" id="IPR050447">
    <property type="entry name" value="Erg6_SMT_methyltransf"/>
</dbReference>